<comment type="caution">
    <text evidence="1">The sequence shown here is derived from an EMBL/GenBank/DDBJ whole genome shotgun (WGS) entry which is preliminary data.</text>
</comment>
<reference evidence="1" key="1">
    <citation type="submission" date="2022-09" db="EMBL/GenBank/DDBJ databases">
        <title>Fusarium specimens isolated from Avocado Roots.</title>
        <authorList>
            <person name="Stajich J."/>
            <person name="Roper C."/>
            <person name="Heimlech-Rivalta G."/>
        </authorList>
    </citation>
    <scope>NUCLEOTIDE SEQUENCE</scope>
    <source>
        <strain evidence="1">A02</strain>
    </source>
</reference>
<dbReference type="OrthoDB" id="426882at2759"/>
<organism evidence="1 2">
    <name type="scientific">Fusarium falciforme</name>
    <dbReference type="NCBI Taxonomy" id="195108"/>
    <lineage>
        <taxon>Eukaryota</taxon>
        <taxon>Fungi</taxon>
        <taxon>Dikarya</taxon>
        <taxon>Ascomycota</taxon>
        <taxon>Pezizomycotina</taxon>
        <taxon>Sordariomycetes</taxon>
        <taxon>Hypocreomycetidae</taxon>
        <taxon>Hypocreales</taxon>
        <taxon>Nectriaceae</taxon>
        <taxon>Fusarium</taxon>
        <taxon>Fusarium solani species complex</taxon>
    </lineage>
</organism>
<name>A0A9W8QYI1_9HYPO</name>
<sequence>MRDPRWYGEVWLKYPLETTLFSTHFGQFFKARCQFLQIMNEVCEVYFADGASVTLVQANTFSTQFSNWQYSLPDCLKPSFYHQNLIMTLYERFVSQPVSQSPSPQEIMSLATKLILTLIRIYYLLHGFNETVLFICQPLALVAFMCLDAIDNQTPDFDLEATRSTLFLAAKGLRDQARSHYVAESLFQVVKGRMRSEELNLMRGIASIEDVHDTGTRGPMQVVHSVWPVDIMSKSDDIEANSLSSLGEQFAMASPDTQQGQRALQ</sequence>
<dbReference type="Proteomes" id="UP001152087">
    <property type="component" value="Unassembled WGS sequence"/>
</dbReference>
<evidence type="ECO:0008006" key="3">
    <source>
        <dbReference type="Google" id="ProtNLM"/>
    </source>
</evidence>
<evidence type="ECO:0000313" key="1">
    <source>
        <dbReference type="EMBL" id="KAJ4180994.1"/>
    </source>
</evidence>
<dbReference type="InterPro" id="IPR053187">
    <property type="entry name" value="Notoamide_regulator"/>
</dbReference>
<evidence type="ECO:0000313" key="2">
    <source>
        <dbReference type="Proteomes" id="UP001152087"/>
    </source>
</evidence>
<dbReference type="AlphaFoldDB" id="A0A9W8QYI1"/>
<dbReference type="PANTHER" id="PTHR47256:SF1">
    <property type="entry name" value="ZN(II)2CYS6 TRANSCRIPTION FACTOR (EUROFUNG)"/>
    <property type="match status" value="1"/>
</dbReference>
<dbReference type="PANTHER" id="PTHR47256">
    <property type="entry name" value="ZN(II)2CYS6 TRANSCRIPTION FACTOR (EUROFUNG)-RELATED"/>
    <property type="match status" value="1"/>
</dbReference>
<dbReference type="EMBL" id="JAOQAV010000043">
    <property type="protein sequence ID" value="KAJ4180994.1"/>
    <property type="molecule type" value="Genomic_DNA"/>
</dbReference>
<dbReference type="CDD" id="cd12148">
    <property type="entry name" value="fungal_TF_MHR"/>
    <property type="match status" value="1"/>
</dbReference>
<protein>
    <recommendedName>
        <fullName evidence="3">Transcription factor domain-containing protein</fullName>
    </recommendedName>
</protein>
<accession>A0A9W8QYI1</accession>
<keyword evidence="2" id="KW-1185">Reference proteome</keyword>
<gene>
    <name evidence="1" type="ORF">NW755_011286</name>
</gene>
<proteinExistence type="predicted"/>